<dbReference type="SUPFAM" id="SSF55874">
    <property type="entry name" value="ATPase domain of HSP90 chaperone/DNA topoisomerase II/histidine kinase"/>
    <property type="match status" value="1"/>
</dbReference>
<dbReference type="GO" id="GO:0004721">
    <property type="term" value="F:phosphoprotein phosphatase activity"/>
    <property type="evidence" value="ECO:0007669"/>
    <property type="project" value="TreeGrafter"/>
</dbReference>
<gene>
    <name evidence="12" type="ORF">Q604_UNBc4C00014G0006</name>
</gene>
<keyword evidence="3" id="KW-0597">Phosphoprotein</keyword>
<dbReference type="SUPFAM" id="SSF55785">
    <property type="entry name" value="PYP-like sensor domain (PAS domain)"/>
    <property type="match status" value="1"/>
</dbReference>
<feature type="transmembrane region" description="Helical" evidence="10">
    <location>
        <begin position="209"/>
        <end position="227"/>
    </location>
</feature>
<keyword evidence="5" id="KW-0547">Nucleotide-binding</keyword>
<dbReference type="Gene3D" id="3.30.565.10">
    <property type="entry name" value="Histidine kinase-like ATPase, C-terminal domain"/>
    <property type="match status" value="1"/>
</dbReference>
<feature type="transmembrane region" description="Helical" evidence="10">
    <location>
        <begin position="239"/>
        <end position="262"/>
    </location>
</feature>
<dbReference type="Gene3D" id="1.10.287.130">
    <property type="match status" value="1"/>
</dbReference>
<dbReference type="PROSITE" id="PS50109">
    <property type="entry name" value="HIS_KIN"/>
    <property type="match status" value="1"/>
</dbReference>
<dbReference type="Gene3D" id="3.30.450.20">
    <property type="entry name" value="PAS domain"/>
    <property type="match status" value="1"/>
</dbReference>
<proteinExistence type="predicted"/>
<keyword evidence="4" id="KW-0808">Transferase</keyword>
<reference evidence="12" key="1">
    <citation type="submission" date="2013-12" db="EMBL/GenBank/DDBJ databases">
        <title>A Varibaculum cambriense genome reconstructed from a premature infant gut community with otherwise low bacterial novelty that shifts toward anaerobic metabolism during the third week of life.</title>
        <authorList>
            <person name="Brown C.T."/>
            <person name="Sharon I."/>
            <person name="Thomas B.C."/>
            <person name="Castelle C.J."/>
            <person name="Morowitz M.J."/>
            <person name="Banfield J.F."/>
        </authorList>
    </citation>
    <scope>NUCLEOTIDE SEQUENCE</scope>
</reference>
<keyword evidence="10" id="KW-1133">Transmembrane helix</keyword>
<dbReference type="InterPro" id="IPR000014">
    <property type="entry name" value="PAS"/>
</dbReference>
<name>W1WG17_9ZZZZ</name>
<dbReference type="CDD" id="cd00130">
    <property type="entry name" value="PAS"/>
    <property type="match status" value="1"/>
</dbReference>
<evidence type="ECO:0000259" key="11">
    <source>
        <dbReference type="PROSITE" id="PS50109"/>
    </source>
</evidence>
<dbReference type="InterPro" id="IPR050351">
    <property type="entry name" value="BphY/WalK/GraS-like"/>
</dbReference>
<dbReference type="InterPro" id="IPR003661">
    <property type="entry name" value="HisK_dim/P_dom"/>
</dbReference>
<evidence type="ECO:0000256" key="6">
    <source>
        <dbReference type="ARBA" id="ARBA00022777"/>
    </source>
</evidence>
<feature type="transmembrane region" description="Helical" evidence="10">
    <location>
        <begin position="109"/>
        <end position="128"/>
    </location>
</feature>
<dbReference type="FunFam" id="3.30.565.10:FF:000037">
    <property type="entry name" value="Hybrid sensor histidine kinase/response regulator"/>
    <property type="match status" value="1"/>
</dbReference>
<evidence type="ECO:0000256" key="9">
    <source>
        <dbReference type="ARBA" id="ARBA00023136"/>
    </source>
</evidence>
<dbReference type="CDD" id="cd00082">
    <property type="entry name" value="HisKA"/>
    <property type="match status" value="1"/>
</dbReference>
<feature type="transmembrane region" description="Helical" evidence="10">
    <location>
        <begin position="171"/>
        <end position="189"/>
    </location>
</feature>
<keyword evidence="8" id="KW-0902">Two-component regulatory system</keyword>
<dbReference type="PRINTS" id="PR00344">
    <property type="entry name" value="BCTRLSENSOR"/>
</dbReference>
<dbReference type="GO" id="GO:0005886">
    <property type="term" value="C:plasma membrane"/>
    <property type="evidence" value="ECO:0007669"/>
    <property type="project" value="TreeGrafter"/>
</dbReference>
<evidence type="ECO:0000256" key="10">
    <source>
        <dbReference type="SAM" id="Phobius"/>
    </source>
</evidence>
<dbReference type="AlphaFoldDB" id="W1WG17"/>
<evidence type="ECO:0000256" key="2">
    <source>
        <dbReference type="ARBA" id="ARBA00012438"/>
    </source>
</evidence>
<evidence type="ECO:0000256" key="4">
    <source>
        <dbReference type="ARBA" id="ARBA00022679"/>
    </source>
</evidence>
<organism evidence="12">
    <name type="scientific">human gut metagenome</name>
    <dbReference type="NCBI Taxonomy" id="408170"/>
    <lineage>
        <taxon>unclassified sequences</taxon>
        <taxon>metagenomes</taxon>
        <taxon>organismal metagenomes</taxon>
    </lineage>
</organism>
<dbReference type="PANTHER" id="PTHR45453">
    <property type="entry name" value="PHOSPHATE REGULON SENSOR PROTEIN PHOR"/>
    <property type="match status" value="1"/>
</dbReference>
<dbReference type="Pfam" id="PF00989">
    <property type="entry name" value="PAS"/>
    <property type="match status" value="1"/>
</dbReference>
<evidence type="ECO:0000313" key="12">
    <source>
        <dbReference type="EMBL" id="ETJ17162.1"/>
    </source>
</evidence>
<dbReference type="InterPro" id="IPR036097">
    <property type="entry name" value="HisK_dim/P_sf"/>
</dbReference>
<feature type="transmembrane region" description="Helical" evidence="10">
    <location>
        <begin position="140"/>
        <end position="159"/>
    </location>
</feature>
<dbReference type="GO" id="GO:0016036">
    <property type="term" value="P:cellular response to phosphate starvation"/>
    <property type="evidence" value="ECO:0007669"/>
    <property type="project" value="TreeGrafter"/>
</dbReference>
<dbReference type="Pfam" id="PF00512">
    <property type="entry name" value="HisKA"/>
    <property type="match status" value="1"/>
</dbReference>
<dbReference type="InterPro" id="IPR036890">
    <property type="entry name" value="HATPase_C_sf"/>
</dbReference>
<dbReference type="PANTHER" id="PTHR45453:SF1">
    <property type="entry name" value="PHOSPHATE REGULON SENSOR PROTEIN PHOR"/>
    <property type="match status" value="1"/>
</dbReference>
<dbReference type="GO" id="GO:0006355">
    <property type="term" value="P:regulation of DNA-templated transcription"/>
    <property type="evidence" value="ECO:0007669"/>
    <property type="project" value="InterPro"/>
</dbReference>
<keyword evidence="7" id="KW-0067">ATP-binding</keyword>
<feature type="transmembrane region" description="Helical" evidence="10">
    <location>
        <begin position="70"/>
        <end position="89"/>
    </location>
</feature>
<dbReference type="CDD" id="cd00075">
    <property type="entry name" value="HATPase"/>
    <property type="match status" value="1"/>
</dbReference>
<dbReference type="SUPFAM" id="SSF47384">
    <property type="entry name" value="Homodimeric domain of signal transducing histidine kinase"/>
    <property type="match status" value="1"/>
</dbReference>
<feature type="transmembrane region" description="Helical" evidence="10">
    <location>
        <begin position="34"/>
        <end position="58"/>
    </location>
</feature>
<dbReference type="GO" id="GO:0000155">
    <property type="term" value="F:phosphorelay sensor kinase activity"/>
    <property type="evidence" value="ECO:0007669"/>
    <property type="project" value="InterPro"/>
</dbReference>
<evidence type="ECO:0000256" key="3">
    <source>
        <dbReference type="ARBA" id="ARBA00022553"/>
    </source>
</evidence>
<dbReference type="InterPro" id="IPR003594">
    <property type="entry name" value="HATPase_dom"/>
</dbReference>
<evidence type="ECO:0000256" key="5">
    <source>
        <dbReference type="ARBA" id="ARBA00022741"/>
    </source>
</evidence>
<dbReference type="EC" id="2.7.13.3" evidence="2"/>
<keyword evidence="9 10" id="KW-0472">Membrane</keyword>
<keyword evidence="10" id="KW-0812">Transmembrane</keyword>
<dbReference type="InterPro" id="IPR013767">
    <property type="entry name" value="PAS_fold"/>
</dbReference>
<dbReference type="InterPro" id="IPR005467">
    <property type="entry name" value="His_kinase_dom"/>
</dbReference>
<comment type="caution">
    <text evidence="12">The sequence shown here is derived from an EMBL/GenBank/DDBJ whole genome shotgun (WGS) entry which is preliminary data.</text>
</comment>
<dbReference type="Pfam" id="PF02518">
    <property type="entry name" value="HATPase_c"/>
    <property type="match status" value="1"/>
</dbReference>
<sequence length="688" mass="80160">MKFLDRDSYLIDFIGIYFLIICAFFTILRDMDIYYMYLILVIINGVVAIFAYIISVVTLSTAQEKIYKDLARIFGIVAVLKILFAIYVFDNLGHSTLNQEVQNQEVQMTVLNLAIQTILYTSFIYVYVNKKKNNIFNNVIHMIMILIPIMYILITWTNILPNMYVGGRYSIVKNILCIVLIMGYIYNLLHLEKLNDKFYNYKIVKDLKLMFLCRIGRILIMVFLGGVDFVDVGQKLLFINKLNCISLIILEFIHVYIVYTICFRDIIKRPNRHLYYNLLDEKEKLQKNIETLEVVNFNMEYYKIIYEQLLKNMPGGILISSNRKIMFANNKALELFNLKSDEKLINKSILDLVYEPERGKYTDILKSLNENDTDKNIIYTKFSYNGVVFDAEEIRFYENVHGKTFQVSIINNREDKIKLENAEKELELRDVMEKARDEVLSNISHEFKTPVNVIYSTVQIQDLNLQKGNYGSILEFNKIIKKNCNRLIRLINNFIDSTKLENNKLEFNLKCVNIVAIVEDITISVVNFAKSKNINIIFDTEEEELYCDIDVEQLERIILNILSNAIKYNKVNGNIDVIVKDKNEEVYIEVSDTGVGIPKDKVDIIFDRFERFDNKNAAIKEGSGIGLSIVKKLVDALGGKIEIKSEVDKGTTVRLIFKKSNSQNNLEQIYDMQHLEEKVNLEMSDISW</sequence>
<dbReference type="EMBL" id="AZMM01018795">
    <property type="protein sequence ID" value="ETJ17162.1"/>
    <property type="molecule type" value="Genomic_DNA"/>
</dbReference>
<evidence type="ECO:0000256" key="8">
    <source>
        <dbReference type="ARBA" id="ARBA00023012"/>
    </source>
</evidence>
<dbReference type="InterPro" id="IPR004358">
    <property type="entry name" value="Sig_transdc_His_kin-like_C"/>
</dbReference>
<dbReference type="SMART" id="SM00091">
    <property type="entry name" value="PAS"/>
    <property type="match status" value="1"/>
</dbReference>
<evidence type="ECO:0000256" key="7">
    <source>
        <dbReference type="ARBA" id="ARBA00022840"/>
    </source>
</evidence>
<comment type="catalytic activity">
    <reaction evidence="1">
        <text>ATP + protein L-histidine = ADP + protein N-phospho-L-histidine.</text>
        <dbReference type="EC" id="2.7.13.3"/>
    </reaction>
</comment>
<dbReference type="SMART" id="SM00387">
    <property type="entry name" value="HATPase_c"/>
    <property type="match status" value="1"/>
</dbReference>
<dbReference type="GO" id="GO:0005524">
    <property type="term" value="F:ATP binding"/>
    <property type="evidence" value="ECO:0007669"/>
    <property type="project" value="UniProtKB-KW"/>
</dbReference>
<keyword evidence="6" id="KW-0418">Kinase</keyword>
<feature type="domain" description="Histidine kinase" evidence="11">
    <location>
        <begin position="442"/>
        <end position="661"/>
    </location>
</feature>
<accession>W1WG17</accession>
<evidence type="ECO:0000256" key="1">
    <source>
        <dbReference type="ARBA" id="ARBA00000085"/>
    </source>
</evidence>
<protein>
    <recommendedName>
        <fullName evidence="2">histidine kinase</fullName>
        <ecNumber evidence="2">2.7.13.3</ecNumber>
    </recommendedName>
</protein>
<feature type="transmembrane region" description="Helical" evidence="10">
    <location>
        <begin position="9"/>
        <end position="28"/>
    </location>
</feature>
<dbReference type="InterPro" id="IPR035965">
    <property type="entry name" value="PAS-like_dom_sf"/>
</dbReference>
<dbReference type="SMART" id="SM00388">
    <property type="entry name" value="HisKA"/>
    <property type="match status" value="1"/>
</dbReference>